<proteinExistence type="predicted"/>
<evidence type="ECO:0000313" key="2">
    <source>
        <dbReference type="EMBL" id="MBK8891786.1"/>
    </source>
</evidence>
<feature type="chain" id="PRO_5039459265" description="Ysc84 actin-binding domain-containing protein" evidence="1">
    <location>
        <begin position="19"/>
        <end position="191"/>
    </location>
</feature>
<keyword evidence="1" id="KW-0732">Signal</keyword>
<evidence type="ECO:0008006" key="4">
    <source>
        <dbReference type="Google" id="ProtNLM"/>
    </source>
</evidence>
<accession>A0A9D7QIV1</accession>
<dbReference type="AlphaFoldDB" id="A0A9D7QIV1"/>
<dbReference type="Proteomes" id="UP000808146">
    <property type="component" value="Unassembled WGS sequence"/>
</dbReference>
<dbReference type="EMBL" id="JADKBR010000019">
    <property type="protein sequence ID" value="MBK8891786.1"/>
    <property type="molecule type" value="Genomic_DNA"/>
</dbReference>
<organism evidence="2 3">
    <name type="scientific">Candidatus Dechloromonas phosphorivorans</name>
    <dbReference type="NCBI Taxonomy" id="2899244"/>
    <lineage>
        <taxon>Bacteria</taxon>
        <taxon>Pseudomonadati</taxon>
        <taxon>Pseudomonadota</taxon>
        <taxon>Betaproteobacteria</taxon>
        <taxon>Rhodocyclales</taxon>
        <taxon>Azonexaceae</taxon>
        <taxon>Dechloromonas</taxon>
    </lineage>
</organism>
<protein>
    <recommendedName>
        <fullName evidence="4">Ysc84 actin-binding domain-containing protein</fullName>
    </recommendedName>
</protein>
<feature type="signal peptide" evidence="1">
    <location>
        <begin position="1"/>
        <end position="18"/>
    </location>
</feature>
<name>A0A9D7QIV1_9RHOO</name>
<evidence type="ECO:0000313" key="3">
    <source>
        <dbReference type="Proteomes" id="UP000808146"/>
    </source>
</evidence>
<reference evidence="2" key="1">
    <citation type="submission" date="2020-10" db="EMBL/GenBank/DDBJ databases">
        <title>Connecting structure to function with the recovery of over 1000 high-quality activated sludge metagenome-assembled genomes encoding full-length rRNA genes using long-read sequencing.</title>
        <authorList>
            <person name="Singleton C.M."/>
            <person name="Petriglieri F."/>
            <person name="Kristensen J.M."/>
            <person name="Kirkegaard R.H."/>
            <person name="Michaelsen T.Y."/>
            <person name="Andersen M.H."/>
            <person name="Karst S.M."/>
            <person name="Dueholm M.S."/>
            <person name="Nielsen P.H."/>
            <person name="Albertsen M."/>
        </authorList>
    </citation>
    <scope>NUCLEOTIDE SEQUENCE</scope>
    <source>
        <strain evidence="2">OdNE_18-Q3-R46-58_BAT3C.305</strain>
    </source>
</reference>
<dbReference type="PROSITE" id="PS51257">
    <property type="entry name" value="PROKAR_LIPOPROTEIN"/>
    <property type="match status" value="1"/>
</dbReference>
<sequence length="191" mass="20537">MNLRISLFVAAFAGILGACQNSPMSQGATMTQEQITEKRDKVLNMADKALARLYAQNPGVRKEIEQAAGYGVFDITAINAVLLVGSRGPGVLFDNKTKKPTFMQSMRAGTGPGLGYQELYQIFVFKSKEALDQFKVGDKIGGDLMASTTVGTTATQISANPYINVYQLSEKGYALQANYGGAVYVVDSNLN</sequence>
<evidence type="ECO:0000256" key="1">
    <source>
        <dbReference type="SAM" id="SignalP"/>
    </source>
</evidence>
<gene>
    <name evidence="2" type="ORF">IPN75_16095</name>
</gene>
<comment type="caution">
    <text evidence="2">The sequence shown here is derived from an EMBL/GenBank/DDBJ whole genome shotgun (WGS) entry which is preliminary data.</text>
</comment>